<dbReference type="Pfam" id="PF01053">
    <property type="entry name" value="Cys_Met_Meta_PP"/>
    <property type="match status" value="1"/>
</dbReference>
<dbReference type="GO" id="GO:0005737">
    <property type="term" value="C:cytoplasm"/>
    <property type="evidence" value="ECO:0007669"/>
    <property type="project" value="TreeGrafter"/>
</dbReference>
<gene>
    <name evidence="5" type="ORF">CEP50_14445</name>
</gene>
<dbReference type="InterPro" id="IPR015424">
    <property type="entry name" value="PyrdxlP-dep_Trfase"/>
</dbReference>
<dbReference type="SUPFAM" id="SSF53383">
    <property type="entry name" value="PLP-dependent transferases"/>
    <property type="match status" value="1"/>
</dbReference>
<protein>
    <submittedName>
        <fullName evidence="5">Cystathionine gamma-lyase</fullName>
    </submittedName>
</protein>
<organism evidence="5 6">
    <name type="scientific">Actinopolyspora mortivallis</name>
    <dbReference type="NCBI Taxonomy" id="33906"/>
    <lineage>
        <taxon>Bacteria</taxon>
        <taxon>Bacillati</taxon>
        <taxon>Actinomycetota</taxon>
        <taxon>Actinomycetes</taxon>
        <taxon>Actinopolysporales</taxon>
        <taxon>Actinopolysporaceae</taxon>
        <taxon>Actinopolyspora</taxon>
    </lineage>
</organism>
<dbReference type="AlphaFoldDB" id="A0A2T0GU66"/>
<dbReference type="Gene3D" id="3.40.640.10">
    <property type="entry name" value="Type I PLP-dependent aspartate aminotransferase-like (Major domain)"/>
    <property type="match status" value="1"/>
</dbReference>
<dbReference type="PIRSF" id="PIRSF001434">
    <property type="entry name" value="CGS"/>
    <property type="match status" value="1"/>
</dbReference>
<dbReference type="InParanoid" id="A0A2T0GU66"/>
<dbReference type="InterPro" id="IPR015421">
    <property type="entry name" value="PyrdxlP-dep_Trfase_major"/>
</dbReference>
<evidence type="ECO:0000256" key="2">
    <source>
        <dbReference type="ARBA" id="ARBA00022898"/>
    </source>
</evidence>
<comment type="cofactor">
    <cofactor evidence="1 4">
        <name>pyridoxal 5'-phosphate</name>
        <dbReference type="ChEBI" id="CHEBI:597326"/>
    </cofactor>
</comment>
<accession>A0A2T0GU66</accession>
<evidence type="ECO:0000256" key="4">
    <source>
        <dbReference type="RuleBase" id="RU362118"/>
    </source>
</evidence>
<dbReference type="InterPro" id="IPR000277">
    <property type="entry name" value="Cys/Met-Metab_PyrdxlP-dep_enz"/>
</dbReference>
<dbReference type="Gene3D" id="3.90.1150.10">
    <property type="entry name" value="Aspartate Aminotransferase, domain 1"/>
    <property type="match status" value="1"/>
</dbReference>
<proteinExistence type="inferred from homology"/>
<dbReference type="NCBIfam" id="NF005758">
    <property type="entry name" value="PRK07582.1"/>
    <property type="match status" value="1"/>
</dbReference>
<reference evidence="5 6" key="1">
    <citation type="submission" date="2018-03" db="EMBL/GenBank/DDBJ databases">
        <title>Actinopolyspora mortivallis from Sahara, screening for active biomolecules.</title>
        <authorList>
            <person name="Selama O."/>
            <person name="Wellington E.M.H."/>
            <person name="Hacene H."/>
        </authorList>
    </citation>
    <scope>NUCLEOTIDE SEQUENCE [LARGE SCALE GENOMIC DNA]</scope>
    <source>
        <strain evidence="5 6">M5A</strain>
    </source>
</reference>
<evidence type="ECO:0000256" key="1">
    <source>
        <dbReference type="ARBA" id="ARBA00001933"/>
    </source>
</evidence>
<dbReference type="STRING" id="1050202.GCA_000384035_02332"/>
<evidence type="ECO:0000313" key="5">
    <source>
        <dbReference type="EMBL" id="PRW62641.1"/>
    </source>
</evidence>
<dbReference type="GO" id="GO:0004123">
    <property type="term" value="F:cystathionine gamma-lyase activity"/>
    <property type="evidence" value="ECO:0007669"/>
    <property type="project" value="TreeGrafter"/>
</dbReference>
<dbReference type="GO" id="GO:0019346">
    <property type="term" value="P:transsulfuration"/>
    <property type="evidence" value="ECO:0007669"/>
    <property type="project" value="InterPro"/>
</dbReference>
<keyword evidence="5" id="KW-0456">Lyase</keyword>
<comment type="caution">
    <text evidence="5">The sequence shown here is derived from an EMBL/GenBank/DDBJ whole genome shotgun (WGS) entry which is preliminary data.</text>
</comment>
<keyword evidence="6" id="KW-1185">Reference proteome</keyword>
<evidence type="ECO:0000256" key="3">
    <source>
        <dbReference type="PIRSR" id="PIRSR001434-2"/>
    </source>
</evidence>
<dbReference type="PANTHER" id="PTHR11808">
    <property type="entry name" value="TRANS-SULFURATION ENZYME FAMILY MEMBER"/>
    <property type="match status" value="1"/>
</dbReference>
<feature type="modified residue" description="N6-(pyridoxal phosphate)lysine" evidence="3">
    <location>
        <position position="197"/>
    </location>
</feature>
<evidence type="ECO:0000313" key="6">
    <source>
        <dbReference type="Proteomes" id="UP000239352"/>
    </source>
</evidence>
<dbReference type="EMBL" id="PVSR01000028">
    <property type="protein sequence ID" value="PRW62641.1"/>
    <property type="molecule type" value="Genomic_DNA"/>
</dbReference>
<comment type="similarity">
    <text evidence="4">Belongs to the trans-sulfuration enzymes family.</text>
</comment>
<name>A0A2T0GU66_ACTMO</name>
<dbReference type="Proteomes" id="UP000239352">
    <property type="component" value="Unassembled WGS sequence"/>
</dbReference>
<dbReference type="InterPro" id="IPR015422">
    <property type="entry name" value="PyrdxlP-dep_Trfase_small"/>
</dbReference>
<dbReference type="PANTHER" id="PTHR11808:SF85">
    <property type="entry name" value="CYSTATHIONINE GAMMA-LYASE-RELATED"/>
    <property type="match status" value="1"/>
</dbReference>
<dbReference type="GO" id="GO:0019343">
    <property type="term" value="P:cysteine biosynthetic process via cystathionine"/>
    <property type="evidence" value="ECO:0007669"/>
    <property type="project" value="TreeGrafter"/>
</dbReference>
<dbReference type="GO" id="GO:0030170">
    <property type="term" value="F:pyridoxal phosphate binding"/>
    <property type="evidence" value="ECO:0007669"/>
    <property type="project" value="InterPro"/>
</dbReference>
<sequence length="368" mass="38899">MSLFGDGTRCVHAGEPEAGAGEPFMPGPVFAAPYHLGGADRVGEADFYGRAGNPGWRALEHALGELDRGHCVLFPSGMAAIGTLLRTLLHEGDTLVLPADGYYATREFVHTELSELNLRVRRLPTAGELSAEDFAGARVVLLETPSNPGLDVCDIATVAEYAHRAGAVVAVDNTTATPLGQRPLELGADVVVASDTKAVCGHSDLLLGHVSTADRETAERLNRARGLSGAVPGPFETWLAHRSLATLDLRLERQAANAAALAAALVEHPAVSGVRWPGLPSDPAHETAARQMRRWGGVLRFELPDAASVERMLERSRLVSGATSFGGVHSTADRRAQWGDPVPEGFVRFSAGCEDTEDLVADVLGALD</sequence>
<keyword evidence="2 3" id="KW-0663">Pyridoxal phosphate</keyword>